<feature type="compositionally biased region" description="Low complexity" evidence="1">
    <location>
        <begin position="258"/>
        <end position="267"/>
    </location>
</feature>
<dbReference type="EMBL" id="JARBHA010000014">
    <property type="protein sequence ID" value="KAJ9683112.1"/>
    <property type="molecule type" value="Genomic_DNA"/>
</dbReference>
<comment type="caution">
    <text evidence="4">The sequence shown here is derived from an EMBL/GenBank/DDBJ whole genome shotgun (WGS) entry which is preliminary data.</text>
</comment>
<gene>
    <name evidence="4" type="ORF">PVL29_018912</name>
</gene>
<evidence type="ECO:0008006" key="6">
    <source>
        <dbReference type="Google" id="ProtNLM"/>
    </source>
</evidence>
<feature type="compositionally biased region" description="Basic and acidic residues" evidence="1">
    <location>
        <begin position="581"/>
        <end position="591"/>
    </location>
</feature>
<evidence type="ECO:0000313" key="4">
    <source>
        <dbReference type="EMBL" id="KAJ9683112.1"/>
    </source>
</evidence>
<feature type="compositionally biased region" description="Polar residues" evidence="1">
    <location>
        <begin position="593"/>
        <end position="622"/>
    </location>
</feature>
<evidence type="ECO:0000259" key="2">
    <source>
        <dbReference type="Pfam" id="PF14309"/>
    </source>
</evidence>
<proteinExistence type="predicted"/>
<keyword evidence="5" id="KW-1185">Reference proteome</keyword>
<accession>A0AA38Z6V4</accession>
<feature type="compositionally biased region" description="Polar residues" evidence="1">
    <location>
        <begin position="478"/>
        <end position="509"/>
    </location>
</feature>
<feature type="domain" description="DUF3741" evidence="3">
    <location>
        <begin position="299"/>
        <end position="314"/>
    </location>
</feature>
<evidence type="ECO:0000259" key="3">
    <source>
        <dbReference type="Pfam" id="PF14383"/>
    </source>
</evidence>
<feature type="region of interest" description="Disordered" evidence="1">
    <location>
        <begin position="453"/>
        <end position="509"/>
    </location>
</feature>
<dbReference type="Proteomes" id="UP001168098">
    <property type="component" value="Unassembled WGS sequence"/>
</dbReference>
<dbReference type="InterPro" id="IPR033334">
    <property type="entry name" value="LNG1/2"/>
</dbReference>
<feature type="domain" description="DUF4378" evidence="2">
    <location>
        <begin position="856"/>
        <end position="1023"/>
    </location>
</feature>
<dbReference type="PANTHER" id="PTHR31680">
    <property type="entry name" value="LONGIFOLIA PROTEIN"/>
    <property type="match status" value="1"/>
</dbReference>
<dbReference type="GO" id="GO:0051513">
    <property type="term" value="P:regulation of monopolar cell growth"/>
    <property type="evidence" value="ECO:0007669"/>
    <property type="project" value="InterPro"/>
</dbReference>
<feature type="compositionally biased region" description="Polar residues" evidence="1">
    <location>
        <begin position="670"/>
        <end position="693"/>
    </location>
</feature>
<protein>
    <recommendedName>
        <fullName evidence="6">DUF4378 domain-containing protein</fullName>
    </recommendedName>
</protein>
<feature type="compositionally biased region" description="Low complexity" evidence="1">
    <location>
        <begin position="76"/>
        <end position="95"/>
    </location>
</feature>
<feature type="region of interest" description="Disordered" evidence="1">
    <location>
        <begin position="533"/>
        <end position="693"/>
    </location>
</feature>
<feature type="compositionally biased region" description="Polar residues" evidence="1">
    <location>
        <begin position="278"/>
        <end position="297"/>
    </location>
</feature>
<feature type="compositionally biased region" description="Polar residues" evidence="1">
    <location>
        <begin position="96"/>
        <end position="119"/>
    </location>
</feature>
<dbReference type="AlphaFoldDB" id="A0AA38Z6V4"/>
<dbReference type="Pfam" id="PF14309">
    <property type="entry name" value="DUF4378"/>
    <property type="match status" value="1"/>
</dbReference>
<feature type="compositionally biased region" description="Low complexity" evidence="1">
    <location>
        <begin position="462"/>
        <end position="473"/>
    </location>
</feature>
<feature type="region of interest" description="Disordered" evidence="1">
    <location>
        <begin position="72"/>
        <end position="133"/>
    </location>
</feature>
<dbReference type="InterPro" id="IPR025486">
    <property type="entry name" value="DUF4378"/>
</dbReference>
<feature type="region of interest" description="Disordered" evidence="1">
    <location>
        <begin position="312"/>
        <end position="412"/>
    </location>
</feature>
<organism evidence="4 5">
    <name type="scientific">Vitis rotundifolia</name>
    <name type="common">Muscadine grape</name>
    <dbReference type="NCBI Taxonomy" id="103349"/>
    <lineage>
        <taxon>Eukaryota</taxon>
        <taxon>Viridiplantae</taxon>
        <taxon>Streptophyta</taxon>
        <taxon>Embryophyta</taxon>
        <taxon>Tracheophyta</taxon>
        <taxon>Spermatophyta</taxon>
        <taxon>Magnoliopsida</taxon>
        <taxon>eudicotyledons</taxon>
        <taxon>Gunneridae</taxon>
        <taxon>Pentapetalae</taxon>
        <taxon>rosids</taxon>
        <taxon>Vitales</taxon>
        <taxon>Vitaceae</taxon>
        <taxon>Viteae</taxon>
        <taxon>Vitis</taxon>
    </lineage>
</organism>
<dbReference type="PANTHER" id="PTHR31680:SF15">
    <property type="entry name" value="PROTEIN LONGIFOLIA 2"/>
    <property type="match status" value="1"/>
</dbReference>
<feature type="compositionally biased region" description="Basic and acidic residues" evidence="1">
    <location>
        <begin position="550"/>
        <end position="566"/>
    </location>
</feature>
<feature type="region of interest" description="Disordered" evidence="1">
    <location>
        <begin position="252"/>
        <end position="299"/>
    </location>
</feature>
<reference evidence="4 5" key="1">
    <citation type="journal article" date="2023" name="BMC Biotechnol.">
        <title>Vitis rotundifolia cv Carlos genome sequencing.</title>
        <authorList>
            <person name="Huff M."/>
            <person name="Hulse-Kemp A."/>
            <person name="Scheffler B."/>
            <person name="Youngblood R."/>
            <person name="Simpson S."/>
            <person name="Babiker E."/>
            <person name="Staton M."/>
        </authorList>
    </citation>
    <scope>NUCLEOTIDE SEQUENCE [LARGE SCALE GENOMIC DNA]</scope>
    <source>
        <tissue evidence="4">Leaf</tissue>
    </source>
</reference>
<feature type="compositionally biased region" description="Basic and acidic residues" evidence="1">
    <location>
        <begin position="222"/>
        <end position="231"/>
    </location>
</feature>
<dbReference type="Pfam" id="PF14383">
    <property type="entry name" value="VARLMGL"/>
    <property type="match status" value="1"/>
</dbReference>
<name>A0AA38Z6V4_VITRO</name>
<evidence type="ECO:0000256" key="1">
    <source>
        <dbReference type="SAM" id="MobiDB-lite"/>
    </source>
</evidence>
<feature type="region of interest" description="Disordered" evidence="1">
    <location>
        <begin position="197"/>
        <end position="231"/>
    </location>
</feature>
<sequence length="1046" mass="116183">MSAKLLHTLSDENPDLQKQIGCMNGIFQLFDRHHFLGGRRINGHTHKRLPPESITTNYFNYEKNPKKFVKEKQRISTESSRTSFSSSSCSSTFSSVDCNRTGQTEPFSLSQTGFPNTPSRDLPMTQLDASPQLGRQSLDLRDIVKDSIYREACGLSVKTARKKEAVSHAVKHIDSPRPMQLSKEPIKVPVLDESLRTFGKLRGPPRNSNERKDGSLVLTPRDAPRFSYDGRESRDTFKSAIKLKDLPRLSLDSRESSMRSSASELKSNYLLRDLRKGNGNSSKMLSPQQEPGSNKRPSSVVAKLMGLDAFPDSSLSVNDGQMEACPDGDPNPFSRSSKAAGESKQHQISGSPRNFHKDPVSPRLRNAGSVMKPTSTSRFPIEPAPWRQLDGSQGPQKPTFKHREAATKTLNSTPSIYGEIEKRLTELEFKKSGKDLRALKRILEAMQKNKETIEAKKEDHNSNSVSQTSNSLSCGSPVRSSKVANSGNLQSNSPMSATIRGTSSPTSFKSPIVIMKPAKLIEKSHNLASSAIPIDGLSGLPRLQTGDSVGSRKDSVDKQTAKDLTPRNKHLREPSSQPSRLLDKNTTDRSSRLTKTSTVHQKITEENTSSSGRNSGTVSPRLQQKKLGLDKQSRSTTPSPESSRVRRQSSRQLTEPSSPARKLRQKAPNLLQSDDQLSEISGDSRNLSYQGDANSIQSESNISLVSQIDIEVTSIDRSGGINSISFQHGGQKHKNPAERLNGDGTMTKFATATQEQPSPVSVLDAAFYKDDLPSPVKKISNAFKDDETLNSDEMEWATVDLNHLYDSSRPSLSSDINHKKLENIENLVQRIRELNSTHNEFSVDLIASLCDKTNPDHRYISEILLASGLLRDCSGLMITKLHRSSHPINPKLFLVLEQNRDVANILNDKYSSQNTAQSKLQRKLIFDVVNEILFQKLAFTGSSEPCFLPNKIVRRSQNGQELLRELCSEIDQLQGNNSDCSLEDKVSWEDIMHRSANWTDSHSEVSGIALDVERLIFKDLIGEVLNGEAALSRARPRGHYRQLFPK</sequence>
<evidence type="ECO:0000313" key="5">
    <source>
        <dbReference type="Proteomes" id="UP001168098"/>
    </source>
</evidence>
<dbReference type="InterPro" id="IPR032795">
    <property type="entry name" value="DUF3741-assoc"/>
</dbReference>